<dbReference type="Proteomes" id="UP001066276">
    <property type="component" value="Chromosome 9"/>
</dbReference>
<gene>
    <name evidence="2" type="ORF">NDU88_004459</name>
</gene>
<evidence type="ECO:0000313" key="2">
    <source>
        <dbReference type="EMBL" id="KAJ1107062.1"/>
    </source>
</evidence>
<comment type="caution">
    <text evidence="2">The sequence shown here is derived from an EMBL/GenBank/DDBJ whole genome shotgun (WGS) entry which is preliminary data.</text>
</comment>
<proteinExistence type="predicted"/>
<dbReference type="AlphaFoldDB" id="A0AAV7MUZ0"/>
<evidence type="ECO:0000313" key="3">
    <source>
        <dbReference type="Proteomes" id="UP001066276"/>
    </source>
</evidence>
<evidence type="ECO:0000256" key="1">
    <source>
        <dbReference type="SAM" id="MobiDB-lite"/>
    </source>
</evidence>
<reference evidence="2" key="1">
    <citation type="journal article" date="2022" name="bioRxiv">
        <title>Sequencing and chromosome-scale assembly of the giantPleurodeles waltlgenome.</title>
        <authorList>
            <person name="Brown T."/>
            <person name="Elewa A."/>
            <person name="Iarovenko S."/>
            <person name="Subramanian E."/>
            <person name="Araus A.J."/>
            <person name="Petzold A."/>
            <person name="Susuki M."/>
            <person name="Suzuki K.-i.T."/>
            <person name="Hayashi T."/>
            <person name="Toyoda A."/>
            <person name="Oliveira C."/>
            <person name="Osipova E."/>
            <person name="Leigh N.D."/>
            <person name="Simon A."/>
            <person name="Yun M.H."/>
        </authorList>
    </citation>
    <scope>NUCLEOTIDE SEQUENCE</scope>
    <source>
        <strain evidence="2">20211129_DDA</strain>
        <tissue evidence="2">Liver</tissue>
    </source>
</reference>
<dbReference type="Gene3D" id="3.30.250.20">
    <property type="entry name" value="L1 transposable element, C-terminal domain"/>
    <property type="match status" value="1"/>
</dbReference>
<organism evidence="2 3">
    <name type="scientific">Pleurodeles waltl</name>
    <name type="common">Iberian ribbed newt</name>
    <dbReference type="NCBI Taxonomy" id="8319"/>
    <lineage>
        <taxon>Eukaryota</taxon>
        <taxon>Metazoa</taxon>
        <taxon>Chordata</taxon>
        <taxon>Craniata</taxon>
        <taxon>Vertebrata</taxon>
        <taxon>Euteleostomi</taxon>
        <taxon>Amphibia</taxon>
        <taxon>Batrachia</taxon>
        <taxon>Caudata</taxon>
        <taxon>Salamandroidea</taxon>
        <taxon>Salamandridae</taxon>
        <taxon>Pleurodelinae</taxon>
        <taxon>Pleurodeles</taxon>
    </lineage>
</organism>
<feature type="region of interest" description="Disordered" evidence="1">
    <location>
        <begin position="214"/>
        <end position="242"/>
    </location>
</feature>
<keyword evidence="3" id="KW-1185">Reference proteome</keyword>
<dbReference type="EMBL" id="JANPWB010000013">
    <property type="protein sequence ID" value="KAJ1107062.1"/>
    <property type="molecule type" value="Genomic_DNA"/>
</dbReference>
<dbReference type="InterPro" id="IPR042566">
    <property type="entry name" value="L1_C"/>
</dbReference>
<name>A0AAV7MUZ0_PLEWA</name>
<protein>
    <submittedName>
        <fullName evidence="2">Uncharacterized protein</fullName>
    </submittedName>
</protein>
<sequence length="242" mass="27120">MLLPGGAWLTAHGGGHLDLQLPDLDPETSYIRQKQPLSTSPDVAKVIRSARAPTYTRQRPALSPCGTDSDEILAAHCGVPNGALRPFPRPIVEKILNYRDRDQLLRAAREQTQVSQFPDYTLGVQRQHSSFMEVKNLHRTAGPTYALIIPAKLKVIHEQHYHFINPPPRRKHEHGWITTYWILKSRADGGGRIRSPATGPTTNIAEELQRLTHSLHHPLDRPRKSKRRPAFSGSTADCDALP</sequence>
<accession>A0AAV7MUZ0</accession>